<dbReference type="STRING" id="1348662.CARG_06775"/>
<feature type="coiled-coil region" evidence="5">
    <location>
        <begin position="42"/>
        <end position="97"/>
    </location>
</feature>
<dbReference type="InterPro" id="IPR051794">
    <property type="entry name" value="PG_Endopeptidase_C40"/>
</dbReference>
<evidence type="ECO:0000313" key="8">
    <source>
        <dbReference type="EMBL" id="AGU15479.1"/>
    </source>
</evidence>
<feature type="domain" description="NlpC/P60" evidence="7">
    <location>
        <begin position="236"/>
        <end position="350"/>
    </location>
</feature>
<dbReference type="HOGENOM" id="CLU_034085_1_1_11"/>
<keyword evidence="4" id="KW-0788">Thiol protease</keyword>
<dbReference type="PANTHER" id="PTHR47359:SF3">
    <property type="entry name" value="NLP_P60 DOMAIN-CONTAINING PROTEIN-RELATED"/>
    <property type="match status" value="1"/>
</dbReference>
<keyword evidence="6" id="KW-0732">Signal</keyword>
<dbReference type="InterPro" id="IPR038765">
    <property type="entry name" value="Papain-like_cys_pep_sf"/>
</dbReference>
<dbReference type="PATRIC" id="fig|1348662.3.peg.1332"/>
<evidence type="ECO:0000256" key="4">
    <source>
        <dbReference type="ARBA" id="ARBA00022807"/>
    </source>
</evidence>
<evidence type="ECO:0000256" key="5">
    <source>
        <dbReference type="SAM" id="Coils"/>
    </source>
</evidence>
<organism evidence="8 9">
    <name type="scientific">Corynebacterium argentoratense DSM 44202</name>
    <dbReference type="NCBI Taxonomy" id="1348662"/>
    <lineage>
        <taxon>Bacteria</taxon>
        <taxon>Bacillati</taxon>
        <taxon>Actinomycetota</taxon>
        <taxon>Actinomycetes</taxon>
        <taxon>Mycobacteriales</taxon>
        <taxon>Corynebacteriaceae</taxon>
        <taxon>Corynebacterium</taxon>
    </lineage>
</organism>
<keyword evidence="3" id="KW-0378">Hydrolase</keyword>
<dbReference type="AlphaFoldDB" id="U3GVW3"/>
<feature type="signal peptide" evidence="6">
    <location>
        <begin position="1"/>
        <end position="37"/>
    </location>
</feature>
<gene>
    <name evidence="8" type="ORF">CARG_06775</name>
</gene>
<name>U3GVW3_9CORY</name>
<dbReference type="RefSeq" id="WP_020976637.1">
    <property type="nucleotide sequence ID" value="NC_022198.1"/>
</dbReference>
<dbReference type="PANTHER" id="PTHR47359">
    <property type="entry name" value="PEPTIDOGLYCAN DL-ENDOPEPTIDASE CWLO"/>
    <property type="match status" value="1"/>
</dbReference>
<dbReference type="MEROPS" id="C40.007"/>
<evidence type="ECO:0000256" key="6">
    <source>
        <dbReference type="SAM" id="SignalP"/>
    </source>
</evidence>
<evidence type="ECO:0000256" key="3">
    <source>
        <dbReference type="ARBA" id="ARBA00022801"/>
    </source>
</evidence>
<dbReference type="GeneID" id="78250782"/>
<sequence length="350" mass="37904">MNSGNATHDAKRRIRRCAVATVSVLALAFSSSPLALADPDPVDELISKMEEISRDAEAKTELVKQLEVDLEAKEKDIEVLNANVDEARARAEQSRDAVVMHQGDVNKIAQVKYRGATIDPITNVISAENPQNAIDRAAYISALERRTENTVAQLHDAARANADALNDAASAVAEAEYQAAELRKRREDLEKQQEELKARTEEIKQAVDALSPQDRQRWREKNGPADYTLAGLVGANPQGMSALEAGMTKIGSPYGWGATGPNVFDCSGLVVWSYAQQGISVPRTSQAQMSGGIPVSRDQLQPGDVVGFYPGATHVGIYAGNGMILHASDYGIPVQVVPMDSMPFYGARRY</sequence>
<dbReference type="GO" id="GO:0006508">
    <property type="term" value="P:proteolysis"/>
    <property type="evidence" value="ECO:0007669"/>
    <property type="project" value="UniProtKB-KW"/>
</dbReference>
<dbReference type="PROSITE" id="PS51935">
    <property type="entry name" value="NLPC_P60"/>
    <property type="match status" value="1"/>
</dbReference>
<reference evidence="8 9" key="1">
    <citation type="journal article" date="2013" name="Genome Announc.">
        <title>Whole-Genome Sequence of the Clinical Strain Corynebacterium argentoratense DSM 44202, Isolated from a Human Throat Specimen.</title>
        <authorList>
            <person name="Bomholt C."/>
            <person name="Glaub A."/>
            <person name="Gravermann K."/>
            <person name="Albersmeier A."/>
            <person name="Brinkrolf K."/>
            <person name="Ruckert C."/>
            <person name="Tauch A."/>
        </authorList>
    </citation>
    <scope>NUCLEOTIDE SEQUENCE [LARGE SCALE GENOMIC DNA]</scope>
    <source>
        <strain evidence="8">DSM 44202</strain>
    </source>
</reference>
<evidence type="ECO:0000256" key="2">
    <source>
        <dbReference type="ARBA" id="ARBA00022670"/>
    </source>
</evidence>
<proteinExistence type="inferred from homology"/>
<feature type="coiled-coil region" evidence="5">
    <location>
        <begin position="165"/>
        <end position="209"/>
    </location>
</feature>
<dbReference type="Proteomes" id="UP000016943">
    <property type="component" value="Chromosome"/>
</dbReference>
<keyword evidence="5" id="KW-0175">Coiled coil</keyword>
<keyword evidence="9" id="KW-1185">Reference proteome</keyword>
<evidence type="ECO:0000259" key="7">
    <source>
        <dbReference type="PROSITE" id="PS51935"/>
    </source>
</evidence>
<accession>U3GVW3</accession>
<dbReference type="Gene3D" id="3.90.1720.10">
    <property type="entry name" value="endopeptidase domain like (from Nostoc punctiforme)"/>
    <property type="match status" value="1"/>
</dbReference>
<dbReference type="KEGG" id="caz:CARG_06775"/>
<dbReference type="InterPro" id="IPR000064">
    <property type="entry name" value="NLP_P60_dom"/>
</dbReference>
<evidence type="ECO:0000313" key="9">
    <source>
        <dbReference type="Proteomes" id="UP000016943"/>
    </source>
</evidence>
<comment type="similarity">
    <text evidence="1">Belongs to the peptidase C40 family.</text>
</comment>
<feature type="chain" id="PRO_5004641765" description="NlpC/P60 domain-containing protein" evidence="6">
    <location>
        <begin position="38"/>
        <end position="350"/>
    </location>
</feature>
<dbReference type="Pfam" id="PF00877">
    <property type="entry name" value="NLPC_P60"/>
    <property type="match status" value="1"/>
</dbReference>
<dbReference type="GO" id="GO:0008234">
    <property type="term" value="F:cysteine-type peptidase activity"/>
    <property type="evidence" value="ECO:0007669"/>
    <property type="project" value="UniProtKB-KW"/>
</dbReference>
<dbReference type="EMBL" id="CP006365">
    <property type="protein sequence ID" value="AGU15479.1"/>
    <property type="molecule type" value="Genomic_DNA"/>
</dbReference>
<evidence type="ECO:0000256" key="1">
    <source>
        <dbReference type="ARBA" id="ARBA00007074"/>
    </source>
</evidence>
<dbReference type="SUPFAM" id="SSF54001">
    <property type="entry name" value="Cysteine proteinases"/>
    <property type="match status" value="1"/>
</dbReference>
<dbReference type="eggNOG" id="COG0791">
    <property type="taxonomic scope" value="Bacteria"/>
</dbReference>
<keyword evidence="2" id="KW-0645">Protease</keyword>
<protein>
    <recommendedName>
        <fullName evidence="7">NlpC/P60 domain-containing protein</fullName>
    </recommendedName>
</protein>